<dbReference type="PANTHER" id="PTHR11361:SF34">
    <property type="entry name" value="DNA MISMATCH REPAIR PROTEIN MSH1, MITOCHONDRIAL"/>
    <property type="match status" value="1"/>
</dbReference>
<reference evidence="5" key="1">
    <citation type="journal article" date="2012" name="Science">
        <title>Fermentation, hydrogen, and sulfur metabolism in multiple uncultivated bacterial phyla.</title>
        <authorList>
            <person name="Wrighton K.C."/>
            <person name="Thomas B.C."/>
            <person name="Sharon I."/>
            <person name="Miller C.S."/>
            <person name="Castelle C.J."/>
            <person name="VerBerkmoes N.C."/>
            <person name="Wilkins M.J."/>
            <person name="Hettich R.L."/>
            <person name="Lipton M.S."/>
            <person name="Williams K.H."/>
            <person name="Long P.E."/>
            <person name="Banfield J.F."/>
        </authorList>
    </citation>
    <scope>NUCLEOTIDE SEQUENCE [LARGE SCALE GENOMIC DNA]</scope>
</reference>
<dbReference type="InterPro" id="IPR027417">
    <property type="entry name" value="P-loop_NTPase"/>
</dbReference>
<name>K2BBG5_9BACT</name>
<dbReference type="Gene3D" id="3.40.50.300">
    <property type="entry name" value="P-loop containing nucleotide triphosphate hydrolases"/>
    <property type="match status" value="2"/>
</dbReference>
<sequence>MHKLRLGDLKNFQVYDRKTGLFNSQDLVAKIIDWETMEIFTQPKNPAEIISLSKNKTSLDYKERNSFRCNEREDAIISSILKNPSKDLSEIVARQRVFDELLSSRVDLEKLIKLKRESERFWETLKYLWWYDRDEKEQAEEERRKPRKRIDILKEENKKFRVENFIKIEENLSKWKIDEKTFDKFIGRGDGMLHLISLKDEFNDINKLIVYLKKVANPVIQDLAIKLETEYRQINFLSVSYFVWLYLDWKEKEIKKFFTQADNLFKILNQVWALLSIAYKIKEDEYSKVSFDETKPMQFKQAWQFERTKKWRDRWDKVPPQKLNDSMDSTSCNVLVWDIMSGKSFQWELNKQLHICAQSIWYAPAKEVNVHIFDRFVSIDRALTDSWKWLSAFGEDITNINKLLELNSIWWTTFLFMDEWWSTTSPEDQAILLKSILIYMTNKGIKVVLATHNEEFVKYVNDNINFSVYHLEDKLNDDGTITFLYELKKWIWEHHILEAAKTLWLPESIHHTAQQYLEWNILEANIPEINFRDVVKYTPEEREKLKQELRSFMSLMPYRDEIKIIYKEKATNYNRPYEITKFPVLKWKYSMDNEDREEKSRSNWGWGREYTWYQPEEKPEYNKILSVISDDDDFKRTHFKWLKLERYDDIWKFITQSPIRSSQDIFEIQKMLEEIDRLWVEKLAEERIKLHNFLWHLNRSLYTIRDYWENFNNHLFEDTYKEFKGDSLSWRNFLYSFRLFVLSIKISLELSWLKIEDDSYFKEQLAKFDLLIQFKQKIKEWKKRREQEKKDWVYEKLNEEEFEIKQNENGKEYNKIIDDCAKLAWFDTSKKDWFEISQIITFWCKQIWKEFYEHYKDKFKSYNLFDIDLQIVKKLMNEEKEALTKLDWMWNSGISFICWLYAIVWQEVDIYSTTNELKKYDSVHFHQISNFWENILKEVLWDIKTWDDIFQILKESYNSNKDELERREKIKSFPNFEKLLIDMINLLAIFDLSKMIKDNDFCKVNFNQTGSIVLDEPYNPNKKPEEQVKNKFYFWEDQRVVIKTGANMSGKTQSLKHTIWPLAFANAIGYAPAKSMNTPLIDKIYWVDRIKARQDLNLSSGWTEVIVLKQIFEEISKSKWMNIGFFDEMWSTVPPRFQTALTYATIREFMQKWVYIDISHHNHDFINKLMQNHPEITESVHFKTNIMDDWTVSFDYKQERWHTKSQALLVAKTCWLIQEILDIADMISKEAI</sequence>
<comment type="caution">
    <text evidence="5">The sequence shown here is derived from an EMBL/GenBank/DDBJ whole genome shotgun (WGS) entry which is preliminary data.</text>
</comment>
<keyword evidence="3" id="KW-0238">DNA-binding</keyword>
<protein>
    <submittedName>
        <fullName evidence="5">DNA mismatch repair protein MutS</fullName>
    </submittedName>
</protein>
<evidence type="ECO:0000256" key="2">
    <source>
        <dbReference type="ARBA" id="ARBA00022840"/>
    </source>
</evidence>
<dbReference type="Pfam" id="PF00488">
    <property type="entry name" value="MutS_V"/>
    <property type="match status" value="1"/>
</dbReference>
<evidence type="ECO:0000256" key="1">
    <source>
        <dbReference type="ARBA" id="ARBA00022741"/>
    </source>
</evidence>
<dbReference type="EMBL" id="AMFJ01021652">
    <property type="protein sequence ID" value="EKD66093.1"/>
    <property type="molecule type" value="Genomic_DNA"/>
</dbReference>
<proteinExistence type="predicted"/>
<evidence type="ECO:0000313" key="5">
    <source>
        <dbReference type="EMBL" id="EKD66093.1"/>
    </source>
</evidence>
<dbReference type="AlphaFoldDB" id="K2BBG5"/>
<dbReference type="GO" id="GO:0006298">
    <property type="term" value="P:mismatch repair"/>
    <property type="evidence" value="ECO:0007669"/>
    <property type="project" value="InterPro"/>
</dbReference>
<feature type="domain" description="DNA mismatch repair proteins mutS family" evidence="4">
    <location>
        <begin position="340"/>
        <end position="518"/>
    </location>
</feature>
<dbReference type="InterPro" id="IPR000432">
    <property type="entry name" value="DNA_mismatch_repair_MutS_C"/>
</dbReference>
<evidence type="ECO:0000256" key="3">
    <source>
        <dbReference type="ARBA" id="ARBA00023125"/>
    </source>
</evidence>
<keyword evidence="2" id="KW-0067">ATP-binding</keyword>
<organism evidence="5">
    <name type="scientific">uncultured bacterium</name>
    <name type="common">gcode 4</name>
    <dbReference type="NCBI Taxonomy" id="1234023"/>
    <lineage>
        <taxon>Bacteria</taxon>
        <taxon>environmental samples</taxon>
    </lineage>
</organism>
<evidence type="ECO:0000259" key="4">
    <source>
        <dbReference type="SMART" id="SM00534"/>
    </source>
</evidence>
<dbReference type="GO" id="GO:0140664">
    <property type="term" value="F:ATP-dependent DNA damage sensor activity"/>
    <property type="evidence" value="ECO:0007669"/>
    <property type="project" value="InterPro"/>
</dbReference>
<dbReference type="InterPro" id="IPR045076">
    <property type="entry name" value="MutS"/>
</dbReference>
<keyword evidence="1" id="KW-0547">Nucleotide-binding</keyword>
<dbReference type="SUPFAM" id="SSF52540">
    <property type="entry name" value="P-loop containing nucleoside triphosphate hydrolases"/>
    <property type="match status" value="2"/>
</dbReference>
<gene>
    <name evidence="5" type="ORF">ACD_49C00066G0017</name>
</gene>
<dbReference type="SMART" id="SM00534">
    <property type="entry name" value="MUTSac"/>
    <property type="match status" value="1"/>
</dbReference>
<accession>K2BBG5</accession>
<dbReference type="PANTHER" id="PTHR11361">
    <property type="entry name" value="DNA MISMATCH REPAIR PROTEIN MUTS FAMILY MEMBER"/>
    <property type="match status" value="1"/>
</dbReference>
<dbReference type="GO" id="GO:0030983">
    <property type="term" value="F:mismatched DNA binding"/>
    <property type="evidence" value="ECO:0007669"/>
    <property type="project" value="InterPro"/>
</dbReference>
<dbReference type="GO" id="GO:0005524">
    <property type="term" value="F:ATP binding"/>
    <property type="evidence" value="ECO:0007669"/>
    <property type="project" value="UniProtKB-KW"/>
</dbReference>